<evidence type="ECO:0000313" key="2">
    <source>
        <dbReference type="EMBL" id="TCP07945.1"/>
    </source>
</evidence>
<dbReference type="KEGG" id="usu:LVJ78_07050"/>
<dbReference type="RefSeq" id="WP_132953069.1">
    <property type="nucleotide sequence ID" value="NZ_CALJUB010000070.1"/>
</dbReference>
<evidence type="ECO:0000313" key="5">
    <source>
        <dbReference type="Proteomes" id="UP000829756"/>
    </source>
</evidence>
<accession>A0AAE9GUX4</accession>
<dbReference type="Proteomes" id="UP000294721">
    <property type="component" value="Unassembled WGS sequence"/>
</dbReference>
<evidence type="ECO:0000256" key="1">
    <source>
        <dbReference type="SAM" id="Phobius"/>
    </source>
</evidence>
<gene>
    <name evidence="2" type="ORF">EV680_10567</name>
    <name evidence="3" type="ORF">LVJ78_07050</name>
</gene>
<dbReference type="AlphaFoldDB" id="A0AAE9GUX4"/>
<name>A0AAE9GUX4_9NEIS</name>
<reference evidence="2 4" key="1">
    <citation type="submission" date="2019-03" db="EMBL/GenBank/DDBJ databases">
        <title>Genomic Encyclopedia of Type Strains, Phase IV (KMG-IV): sequencing the most valuable type-strain genomes for metagenomic binning, comparative biology and taxonomic classification.</title>
        <authorList>
            <person name="Goeker M."/>
        </authorList>
    </citation>
    <scope>NUCLEOTIDE SEQUENCE [LARGE SCALE GENOMIC DNA]</scope>
    <source>
        <strain evidence="2 4">DSM 17474</strain>
    </source>
</reference>
<dbReference type="EMBL" id="SLXE01000005">
    <property type="protein sequence ID" value="TCP07945.1"/>
    <property type="molecule type" value="Genomic_DNA"/>
</dbReference>
<dbReference type="Pfam" id="PF07254">
    <property type="entry name" value="Cpta_toxin"/>
    <property type="match status" value="1"/>
</dbReference>
<dbReference type="InterPro" id="IPR009883">
    <property type="entry name" value="YgfX"/>
</dbReference>
<keyword evidence="1" id="KW-1133">Transmembrane helix</keyword>
<evidence type="ECO:0000313" key="4">
    <source>
        <dbReference type="Proteomes" id="UP000294721"/>
    </source>
</evidence>
<keyword evidence="1" id="KW-0472">Membrane</keyword>
<reference evidence="3" key="3">
    <citation type="journal article" date="2022" name="Res Sq">
        <title>Evolution of multicellular longitudinally dividing oral cavity symbionts (Neisseriaceae).</title>
        <authorList>
            <person name="Nyongesa S."/>
            <person name="Weber P."/>
            <person name="Bernet E."/>
            <person name="Pullido F."/>
            <person name="Nieckarz M."/>
            <person name="Delaby M."/>
            <person name="Nieves C."/>
            <person name="Viehboeck T."/>
            <person name="Krause N."/>
            <person name="Rivera-Millot A."/>
            <person name="Nakamura A."/>
            <person name="Vischer N."/>
            <person name="VanNieuwenhze M."/>
            <person name="Brun Y."/>
            <person name="Cava F."/>
            <person name="Bulgheresi S."/>
            <person name="Veyrier F."/>
        </authorList>
    </citation>
    <scope>NUCLEOTIDE SEQUENCE</scope>
    <source>
        <strain evidence="3">1258/02</strain>
    </source>
</reference>
<evidence type="ECO:0000313" key="3">
    <source>
        <dbReference type="EMBL" id="UOO78477.1"/>
    </source>
</evidence>
<proteinExistence type="predicted"/>
<dbReference type="Proteomes" id="UP000829756">
    <property type="component" value="Chromosome"/>
</dbReference>
<organism evidence="3 5">
    <name type="scientific">Uruburuella suis</name>
    <dbReference type="NCBI Taxonomy" id="252130"/>
    <lineage>
        <taxon>Bacteria</taxon>
        <taxon>Pseudomonadati</taxon>
        <taxon>Pseudomonadota</taxon>
        <taxon>Betaproteobacteria</taxon>
        <taxon>Neisseriales</taxon>
        <taxon>Neisseriaceae</taxon>
        <taxon>Uruburuella</taxon>
    </lineage>
</organism>
<reference evidence="3" key="2">
    <citation type="submission" date="2021-12" db="EMBL/GenBank/DDBJ databases">
        <authorList>
            <person name="Veyrier F.J."/>
        </authorList>
    </citation>
    <scope>NUCLEOTIDE SEQUENCE</scope>
    <source>
        <strain evidence="3">1258/02</strain>
    </source>
</reference>
<keyword evidence="4" id="KW-1185">Reference proteome</keyword>
<keyword evidence="1" id="KW-0812">Transmembrane</keyword>
<dbReference type="EMBL" id="CP091507">
    <property type="protein sequence ID" value="UOO78477.1"/>
    <property type="molecule type" value="Genomic_DNA"/>
</dbReference>
<feature type="transmembrane region" description="Helical" evidence="1">
    <location>
        <begin position="12"/>
        <end position="33"/>
    </location>
</feature>
<protein>
    <submittedName>
        <fullName evidence="2 3">Transcriptional regulator</fullName>
    </submittedName>
</protein>
<sequence>MQAFQAALKPSRAGCIFTVLLHLAAALFCLLFFYGAARWLGLSLLAASLVWAWRVQTLRGRGAVHKIAVDRQGRAAVFTGAEHTAFAATLMPKSLISRHVLFLQWDIGGRTFYHCVLPDMTERESYRRLMVWAKWGRPKD</sequence>